<feature type="chain" id="PRO_5031080084" description="DUF2844 domain-containing protein" evidence="1">
    <location>
        <begin position="32"/>
        <end position="164"/>
    </location>
</feature>
<reference evidence="2 3" key="1">
    <citation type="submission" date="2020-08" db="EMBL/GenBank/DDBJ databases">
        <title>Above-ground endophytic microbial communities from plants in different locations in the United States.</title>
        <authorList>
            <person name="Frank C."/>
        </authorList>
    </citation>
    <scope>NUCLEOTIDE SEQUENCE [LARGE SCALE GENOMIC DNA]</scope>
    <source>
        <strain evidence="2 3">WP4_2_2</strain>
    </source>
</reference>
<organism evidence="2 3">
    <name type="scientific">Paraburkholderia bannensis</name>
    <dbReference type="NCBI Taxonomy" id="765414"/>
    <lineage>
        <taxon>Bacteria</taxon>
        <taxon>Pseudomonadati</taxon>
        <taxon>Pseudomonadota</taxon>
        <taxon>Betaproteobacteria</taxon>
        <taxon>Burkholderiales</taxon>
        <taxon>Burkholderiaceae</taxon>
        <taxon>Paraburkholderia</taxon>
    </lineage>
</organism>
<dbReference type="AlphaFoldDB" id="A0A7W9TTU8"/>
<dbReference type="EMBL" id="JACHBW010000003">
    <property type="protein sequence ID" value="MBB6101373.1"/>
    <property type="molecule type" value="Genomic_DNA"/>
</dbReference>
<keyword evidence="1" id="KW-0732">Signal</keyword>
<dbReference type="InterPro" id="IPR021267">
    <property type="entry name" value="DUF2844"/>
</dbReference>
<proteinExistence type="predicted"/>
<name>A0A7W9TTU8_9BURK</name>
<comment type="caution">
    <text evidence="2">The sequence shown here is derived from an EMBL/GenBank/DDBJ whole genome shotgun (WGS) entry which is preliminary data.</text>
</comment>
<keyword evidence="3" id="KW-1185">Reference proteome</keyword>
<evidence type="ECO:0000313" key="2">
    <source>
        <dbReference type="EMBL" id="MBB6101373.1"/>
    </source>
</evidence>
<dbReference type="RefSeq" id="WP_260174992.1">
    <property type="nucleotide sequence ID" value="NZ_JACHBW010000003.1"/>
</dbReference>
<evidence type="ECO:0000256" key="1">
    <source>
        <dbReference type="SAM" id="SignalP"/>
    </source>
</evidence>
<dbReference type="Proteomes" id="UP000571554">
    <property type="component" value="Unassembled WGS sequence"/>
</dbReference>
<dbReference type="Pfam" id="PF11005">
    <property type="entry name" value="DUF2844"/>
    <property type="match status" value="1"/>
</dbReference>
<evidence type="ECO:0008006" key="4">
    <source>
        <dbReference type="Google" id="ProtNLM"/>
    </source>
</evidence>
<evidence type="ECO:0000313" key="3">
    <source>
        <dbReference type="Proteomes" id="UP000571554"/>
    </source>
</evidence>
<protein>
    <recommendedName>
        <fullName evidence="4">DUF2844 domain-containing protein</fullName>
    </recommendedName>
</protein>
<sequence>MTTCSLKQAGRAAALACLASALAAAAMPAWAALGDIAPSRTPVSTGGNAGATHYLIGSTVRVTQAVDAGGTLVREYVATASGEVFAYTWQGPSAPDLYTLLGHYADDYQRGALALHIAGRDGLHAARVDTPGVIVESGGLMRSYVGRAWLPGALPAGVTEGDLR</sequence>
<gene>
    <name evidence="2" type="ORF">F4827_001207</name>
</gene>
<feature type="signal peptide" evidence="1">
    <location>
        <begin position="1"/>
        <end position="31"/>
    </location>
</feature>
<accession>A0A7W9TTU8</accession>